<dbReference type="CDD" id="cd03278">
    <property type="entry name" value="ABC_SMC_barmotin"/>
    <property type="match status" value="1"/>
</dbReference>
<dbReference type="Pfam" id="PF02463">
    <property type="entry name" value="SMC_N"/>
    <property type="match status" value="1"/>
</dbReference>
<keyword evidence="6" id="KW-0226">DNA condensation</keyword>
<keyword evidence="7" id="KW-0238">DNA-binding</keyword>
<dbReference type="PANTHER" id="PTHR42963">
    <property type="entry name" value="CHROMOSOME PARTITION PROTEIN MUKB"/>
    <property type="match status" value="1"/>
</dbReference>
<dbReference type="PANTHER" id="PTHR42963:SF1">
    <property type="entry name" value="DUF4476 DOMAIN-CONTAINING PROTEIN"/>
    <property type="match status" value="1"/>
</dbReference>
<evidence type="ECO:0000256" key="2">
    <source>
        <dbReference type="ARBA" id="ARBA00022490"/>
    </source>
</evidence>
<dbReference type="InterPro" id="IPR003395">
    <property type="entry name" value="RecF/RecN/SMC_N"/>
</dbReference>
<dbReference type="Gene3D" id="3.40.50.300">
    <property type="entry name" value="P-loop containing nucleotide triphosphate hydrolases"/>
    <property type="match status" value="1"/>
</dbReference>
<dbReference type="AlphaFoldDB" id="A0A9D6UX37"/>
<dbReference type="InterPro" id="IPR050308">
    <property type="entry name" value="MukB/SMC"/>
</dbReference>
<evidence type="ECO:0000256" key="1">
    <source>
        <dbReference type="ARBA" id="ARBA00004496"/>
    </source>
</evidence>
<sequence>QGEAIRVLKGKAEDLGVSVRKIEENSVGLGKAVKELREKVHGLEMESVRLEQTLDGIVEKIIERYRVDPRTISCPKSLPDDSQLGDIRSKIEAMGEVNPAAINESRQIDERLAFLVEQEQDLRKAVESLFATINAINKTTRERFRTAFDSINEQFQEIFPFLFRGGEARLELTDEDNLLETGVEIMARPPGKRVQNMDLLSGGEKALTAVALIFSIFLTKPSPFCLLDEVDAPLDDSNLARFNEMLRKLGDRTQFLVITHNKRSMEEADSLYGVTMEASGVSRVVSVEFVS</sequence>
<dbReference type="GO" id="GO:0003677">
    <property type="term" value="F:DNA binding"/>
    <property type="evidence" value="ECO:0007669"/>
    <property type="project" value="UniProtKB-KW"/>
</dbReference>
<feature type="non-terminal residue" evidence="9">
    <location>
        <position position="1"/>
    </location>
</feature>
<evidence type="ECO:0000256" key="7">
    <source>
        <dbReference type="ARBA" id="ARBA00023125"/>
    </source>
</evidence>
<accession>A0A9D6UX37</accession>
<dbReference type="Proteomes" id="UP000807825">
    <property type="component" value="Unassembled WGS sequence"/>
</dbReference>
<dbReference type="GO" id="GO:0005524">
    <property type="term" value="F:ATP binding"/>
    <property type="evidence" value="ECO:0007669"/>
    <property type="project" value="UniProtKB-KW"/>
</dbReference>
<evidence type="ECO:0000259" key="8">
    <source>
        <dbReference type="Pfam" id="PF02463"/>
    </source>
</evidence>
<keyword evidence="3" id="KW-0547">Nucleotide-binding</keyword>
<evidence type="ECO:0000256" key="3">
    <source>
        <dbReference type="ARBA" id="ARBA00022741"/>
    </source>
</evidence>
<comment type="subcellular location">
    <subcellularLocation>
        <location evidence="1">Cytoplasm</location>
    </subcellularLocation>
</comment>
<reference evidence="9" key="1">
    <citation type="submission" date="2020-07" db="EMBL/GenBank/DDBJ databases">
        <title>Huge and variable diversity of episymbiotic CPR bacteria and DPANN archaea in groundwater ecosystems.</title>
        <authorList>
            <person name="He C.Y."/>
            <person name="Keren R."/>
            <person name="Whittaker M."/>
            <person name="Farag I.F."/>
            <person name="Doudna J."/>
            <person name="Cate J.H.D."/>
            <person name="Banfield J.F."/>
        </authorList>
    </citation>
    <scope>NUCLEOTIDE SEQUENCE</scope>
    <source>
        <strain evidence="9">NC_groundwater_1664_Pr3_B-0.1um_52_9</strain>
    </source>
</reference>
<dbReference type="FunFam" id="3.40.50.300:FF:000901">
    <property type="entry name" value="Chromosome partition protein Smc"/>
    <property type="match status" value="1"/>
</dbReference>
<keyword evidence="5" id="KW-0175">Coiled coil</keyword>
<dbReference type="EMBL" id="JACRDE010000029">
    <property type="protein sequence ID" value="MBI5248030.1"/>
    <property type="molecule type" value="Genomic_DNA"/>
</dbReference>
<dbReference type="SUPFAM" id="SSF52540">
    <property type="entry name" value="P-loop containing nucleoside triphosphate hydrolases"/>
    <property type="match status" value="1"/>
</dbReference>
<comment type="caution">
    <text evidence="9">The sequence shown here is derived from an EMBL/GenBank/DDBJ whole genome shotgun (WGS) entry which is preliminary data.</text>
</comment>
<feature type="domain" description="RecF/RecN/SMC N-terminal" evidence="8">
    <location>
        <begin position="102"/>
        <end position="282"/>
    </location>
</feature>
<gene>
    <name evidence="9" type="ORF">HY912_00925</name>
</gene>
<keyword evidence="2" id="KW-0963">Cytoplasm</keyword>
<evidence type="ECO:0000313" key="10">
    <source>
        <dbReference type="Proteomes" id="UP000807825"/>
    </source>
</evidence>
<evidence type="ECO:0000313" key="9">
    <source>
        <dbReference type="EMBL" id="MBI5248030.1"/>
    </source>
</evidence>
<protein>
    <submittedName>
        <fullName evidence="9">Chromosome segregation protein SMC</fullName>
    </submittedName>
</protein>
<organism evidence="9 10">
    <name type="scientific">Desulfomonile tiedjei</name>
    <dbReference type="NCBI Taxonomy" id="2358"/>
    <lineage>
        <taxon>Bacteria</taxon>
        <taxon>Pseudomonadati</taxon>
        <taxon>Thermodesulfobacteriota</taxon>
        <taxon>Desulfomonilia</taxon>
        <taxon>Desulfomonilales</taxon>
        <taxon>Desulfomonilaceae</taxon>
        <taxon>Desulfomonile</taxon>
    </lineage>
</organism>
<proteinExistence type="predicted"/>
<evidence type="ECO:0000256" key="6">
    <source>
        <dbReference type="ARBA" id="ARBA00023067"/>
    </source>
</evidence>
<dbReference type="InterPro" id="IPR027417">
    <property type="entry name" value="P-loop_NTPase"/>
</dbReference>
<name>A0A9D6UX37_9BACT</name>
<keyword evidence="4" id="KW-0067">ATP-binding</keyword>
<dbReference type="GO" id="GO:0005737">
    <property type="term" value="C:cytoplasm"/>
    <property type="evidence" value="ECO:0007669"/>
    <property type="project" value="UniProtKB-SubCell"/>
</dbReference>
<dbReference type="GO" id="GO:0030261">
    <property type="term" value="P:chromosome condensation"/>
    <property type="evidence" value="ECO:0007669"/>
    <property type="project" value="UniProtKB-KW"/>
</dbReference>
<evidence type="ECO:0000256" key="4">
    <source>
        <dbReference type="ARBA" id="ARBA00022840"/>
    </source>
</evidence>
<evidence type="ECO:0000256" key="5">
    <source>
        <dbReference type="ARBA" id="ARBA00023054"/>
    </source>
</evidence>